<feature type="signal peptide" evidence="2">
    <location>
        <begin position="1"/>
        <end position="17"/>
    </location>
</feature>
<evidence type="ECO:0008006" key="5">
    <source>
        <dbReference type="Google" id="ProtNLM"/>
    </source>
</evidence>
<keyword evidence="1 2" id="KW-0732">Signal</keyword>
<reference evidence="3 4" key="1">
    <citation type="submission" date="2013-09" db="EMBL/GenBank/DDBJ databases">
        <title>Genome sequencing of Phaeobacter antarcticus sp. nov. SM1211.</title>
        <authorList>
            <person name="Zhang X.-Y."/>
            <person name="Liu C."/>
            <person name="Chen X.-L."/>
            <person name="Xie B.-B."/>
            <person name="Qin Q.-L."/>
            <person name="Rong J.-C."/>
            <person name="Zhang Y.-Z."/>
        </authorList>
    </citation>
    <scope>NUCLEOTIDE SEQUENCE [LARGE SCALE GENOMIC DNA]</scope>
    <source>
        <strain evidence="3 4">SM1211</strain>
    </source>
</reference>
<organism evidence="3 4">
    <name type="scientific">Puniceibacterium antarcticum</name>
    <dbReference type="NCBI Taxonomy" id="1206336"/>
    <lineage>
        <taxon>Bacteria</taxon>
        <taxon>Pseudomonadati</taxon>
        <taxon>Pseudomonadota</taxon>
        <taxon>Alphaproteobacteria</taxon>
        <taxon>Rhodobacterales</taxon>
        <taxon>Paracoccaceae</taxon>
        <taxon>Puniceibacterium</taxon>
    </lineage>
</organism>
<feature type="chain" id="PRO_5013802464" description="Iron-binding protein" evidence="2">
    <location>
        <begin position="18"/>
        <end position="351"/>
    </location>
</feature>
<name>A0A2G8RDV1_9RHOB</name>
<dbReference type="InterPro" id="IPR006059">
    <property type="entry name" value="SBP"/>
</dbReference>
<evidence type="ECO:0000256" key="1">
    <source>
        <dbReference type="ARBA" id="ARBA00022729"/>
    </source>
</evidence>
<dbReference type="GO" id="GO:0030288">
    <property type="term" value="C:outer membrane-bounded periplasmic space"/>
    <property type="evidence" value="ECO:0007669"/>
    <property type="project" value="TreeGrafter"/>
</dbReference>
<dbReference type="OrthoDB" id="8673316at2"/>
<protein>
    <recommendedName>
        <fullName evidence="5">Iron-binding protein</fullName>
    </recommendedName>
</protein>
<evidence type="ECO:0000313" key="4">
    <source>
        <dbReference type="Proteomes" id="UP000231259"/>
    </source>
</evidence>
<keyword evidence="4" id="KW-1185">Reference proteome</keyword>
<dbReference type="Gene3D" id="3.40.190.10">
    <property type="entry name" value="Periplasmic binding protein-like II"/>
    <property type="match status" value="2"/>
</dbReference>
<dbReference type="PANTHER" id="PTHR30006:SF25">
    <property type="entry name" value="PHOSPHOGLYCERATE TRANSPORT REGULATORY PROTEIN PGTC"/>
    <property type="match status" value="1"/>
</dbReference>
<accession>A0A2G8RDV1</accession>
<dbReference type="SUPFAM" id="SSF53850">
    <property type="entry name" value="Periplasmic binding protein-like II"/>
    <property type="match status" value="1"/>
</dbReference>
<evidence type="ECO:0000256" key="2">
    <source>
        <dbReference type="SAM" id="SignalP"/>
    </source>
</evidence>
<dbReference type="PANTHER" id="PTHR30006">
    <property type="entry name" value="THIAMINE-BINDING PERIPLASMIC PROTEIN-RELATED"/>
    <property type="match status" value="1"/>
</dbReference>
<evidence type="ECO:0000313" key="3">
    <source>
        <dbReference type="EMBL" id="PIL19727.1"/>
    </source>
</evidence>
<dbReference type="AlphaFoldDB" id="A0A2G8RDV1"/>
<gene>
    <name evidence="3" type="ORF">P775_13255</name>
</gene>
<sequence length="351" mass="37803">MRILCVILCLLALPATAQEIRRSFGRQTATVRLLVRSTTDIEVFSPVIDAFLAVRPDLAVDYEQWGSNLLYDLTLSDCASGRRGADVVISSGVHQMVQLVNNACAAPHVSALTTALPAALRWRDELWGITREAAVIVYNRDLVPPEDVPLTRFDLLDLLRPTASPYAGKVATYDVESSGLGYLFAFSDAREATTFGALLESLGRTGAVATCCSAEIIDGVANGTYLIAYNVLGSYAQVAAQSDPRIGIVLPQDYTLVLSRALMIPKAAAHADQAEALLDFLLSAAGRAALSDVLLITALSDKAGAEDRPPLSETALRPIGLSPALIVALDQQKRAQFIRRWRENLSRGVRP</sequence>
<comment type="caution">
    <text evidence="3">The sequence shown here is derived from an EMBL/GenBank/DDBJ whole genome shotgun (WGS) entry which is preliminary data.</text>
</comment>
<dbReference type="RefSeq" id="WP_099911339.1">
    <property type="nucleotide sequence ID" value="NZ_AWWI01000090.1"/>
</dbReference>
<dbReference type="EMBL" id="AWWI01000090">
    <property type="protein sequence ID" value="PIL19727.1"/>
    <property type="molecule type" value="Genomic_DNA"/>
</dbReference>
<proteinExistence type="predicted"/>
<dbReference type="Pfam" id="PF01547">
    <property type="entry name" value="SBP_bac_1"/>
    <property type="match status" value="1"/>
</dbReference>
<dbReference type="Proteomes" id="UP000231259">
    <property type="component" value="Unassembled WGS sequence"/>
</dbReference>